<dbReference type="InterPro" id="IPR051150">
    <property type="entry name" value="SWT21/TCAB1_mRNA_Telomere"/>
</dbReference>
<dbReference type="EMBL" id="OIVN01002179">
    <property type="protein sequence ID" value="SPD01293.1"/>
    <property type="molecule type" value="Genomic_DNA"/>
</dbReference>
<dbReference type="InterPro" id="IPR015943">
    <property type="entry name" value="WD40/YVTN_repeat-like_dom_sf"/>
</dbReference>
<evidence type="ECO:0000313" key="2">
    <source>
        <dbReference type="EMBL" id="SPD01293.1"/>
    </source>
</evidence>
<dbReference type="PANTHER" id="PTHR13211">
    <property type="entry name" value="TELOMERASE CAJAL BODY PROTEIN 1"/>
    <property type="match status" value="1"/>
</dbReference>
<sequence>MSVTEAMEEEVENEQSNSPSEVAEITEATQQQEYCWPVIQFDVLPHRTYHFYHQFRTAPNPNNFLKAVKWSPDGSCFVTSSEDNTLRVFTLPDNGSGGDVNTCSIAADEDSYAANLVMNEGESVYDLCWYPYMNSSDPVSCVFASTARDHPIHLWDATSGELRCTYRAYDAMDEITAAFSIAFNPAGTKIFAGYNKTVRVFDIHRPGRDFKQHSTLQGNKEGQTGILSALAFCPTHTGLLAMGSYSQTTGIYQEDNMELLYVLHGQEGGVTHVQFSKDGNYLYTGGRKDGFVHIYDLQTGNWVSSFQAALDTVSGFSFHPFLPMAASSSGHRRFVVPDDVSEDIPLSVLLICGIFLKYLFGL</sequence>
<gene>
    <name evidence="2" type="ORF">FSB_LOCUS29175</name>
</gene>
<protein>
    <submittedName>
        <fullName evidence="2">Uncharacterized protein</fullName>
    </submittedName>
</protein>
<proteinExistence type="predicted"/>
<feature type="compositionally biased region" description="Acidic residues" evidence="1">
    <location>
        <begin position="1"/>
        <end position="13"/>
    </location>
</feature>
<dbReference type="InterPro" id="IPR001680">
    <property type="entry name" value="WD40_rpt"/>
</dbReference>
<reference evidence="2" key="1">
    <citation type="submission" date="2018-02" db="EMBL/GenBank/DDBJ databases">
        <authorList>
            <person name="Cohen D.B."/>
            <person name="Kent A.D."/>
        </authorList>
    </citation>
    <scope>NUCLEOTIDE SEQUENCE</scope>
</reference>
<name>A0A2N9GPA1_FAGSY</name>
<organism evidence="2">
    <name type="scientific">Fagus sylvatica</name>
    <name type="common">Beechnut</name>
    <dbReference type="NCBI Taxonomy" id="28930"/>
    <lineage>
        <taxon>Eukaryota</taxon>
        <taxon>Viridiplantae</taxon>
        <taxon>Streptophyta</taxon>
        <taxon>Embryophyta</taxon>
        <taxon>Tracheophyta</taxon>
        <taxon>Spermatophyta</taxon>
        <taxon>Magnoliopsida</taxon>
        <taxon>eudicotyledons</taxon>
        <taxon>Gunneridae</taxon>
        <taxon>Pentapetalae</taxon>
        <taxon>rosids</taxon>
        <taxon>fabids</taxon>
        <taxon>Fagales</taxon>
        <taxon>Fagaceae</taxon>
        <taxon>Fagus</taxon>
    </lineage>
</organism>
<dbReference type="PANTHER" id="PTHR13211:SF0">
    <property type="entry name" value="TELOMERASE CAJAL BODY PROTEIN 1"/>
    <property type="match status" value="1"/>
</dbReference>
<accession>A0A2N9GPA1</accession>
<feature type="region of interest" description="Disordered" evidence="1">
    <location>
        <begin position="1"/>
        <end position="26"/>
    </location>
</feature>
<dbReference type="InterPro" id="IPR036322">
    <property type="entry name" value="WD40_repeat_dom_sf"/>
</dbReference>
<dbReference type="AlphaFoldDB" id="A0A2N9GPA1"/>
<dbReference type="Gene3D" id="2.130.10.10">
    <property type="entry name" value="YVTN repeat-like/Quinoprotein amine dehydrogenase"/>
    <property type="match status" value="2"/>
</dbReference>
<evidence type="ECO:0000256" key="1">
    <source>
        <dbReference type="SAM" id="MobiDB-lite"/>
    </source>
</evidence>
<dbReference type="SUPFAM" id="SSF50978">
    <property type="entry name" value="WD40 repeat-like"/>
    <property type="match status" value="1"/>
</dbReference>
<dbReference type="SMART" id="SM00320">
    <property type="entry name" value="WD40"/>
    <property type="match status" value="5"/>
</dbReference>
<dbReference type="Pfam" id="PF00400">
    <property type="entry name" value="WD40"/>
    <property type="match status" value="3"/>
</dbReference>